<feature type="domain" description="Fumarate lyase N-terminal" evidence="4">
    <location>
        <begin position="109"/>
        <end position="303"/>
    </location>
</feature>
<dbReference type="PANTHER" id="PTHR43172:SF2">
    <property type="entry name" value="ADENYLOSUCCINATE LYASE C-TERMINAL DOMAIN-CONTAINING PROTEIN"/>
    <property type="match status" value="1"/>
</dbReference>
<organism evidence="5 6">
    <name type="scientific">Paractinoplanes hotanensis</name>
    <dbReference type="NCBI Taxonomy" id="2906497"/>
    <lineage>
        <taxon>Bacteria</taxon>
        <taxon>Bacillati</taxon>
        <taxon>Actinomycetota</taxon>
        <taxon>Actinomycetes</taxon>
        <taxon>Micromonosporales</taxon>
        <taxon>Micromonosporaceae</taxon>
        <taxon>Paractinoplanes</taxon>
    </lineage>
</organism>
<keyword evidence="6" id="KW-1185">Reference proteome</keyword>
<dbReference type="SUPFAM" id="SSF48557">
    <property type="entry name" value="L-aspartase-like"/>
    <property type="match status" value="1"/>
</dbReference>
<feature type="region of interest" description="Disordered" evidence="3">
    <location>
        <begin position="43"/>
        <end position="64"/>
    </location>
</feature>
<reference evidence="5 6" key="1">
    <citation type="submission" date="2022-06" db="EMBL/GenBank/DDBJ databases">
        <title>Actinoplanes abujensis sp. nov., isolated from Nigerian arid soil.</title>
        <authorList>
            <person name="Ding P."/>
        </authorList>
    </citation>
    <scope>NUCLEOTIDE SEQUENCE [LARGE SCALE GENOMIC DNA]</scope>
    <source>
        <strain evidence="6">TRM88002</strain>
    </source>
</reference>
<dbReference type="Gene3D" id="1.20.200.10">
    <property type="entry name" value="Fumarase/aspartase (Central domain)"/>
    <property type="match status" value="1"/>
</dbReference>
<feature type="region of interest" description="Disordered" evidence="3">
    <location>
        <begin position="383"/>
        <end position="464"/>
    </location>
</feature>
<dbReference type="GO" id="GO:0016829">
    <property type="term" value="F:lyase activity"/>
    <property type="evidence" value="ECO:0007669"/>
    <property type="project" value="UniProtKB-KW"/>
</dbReference>
<dbReference type="InterPro" id="IPR000362">
    <property type="entry name" value="Fumarate_lyase_fam"/>
</dbReference>
<dbReference type="InterPro" id="IPR008948">
    <property type="entry name" value="L-Aspartase-like"/>
</dbReference>
<dbReference type="PANTHER" id="PTHR43172">
    <property type="entry name" value="ADENYLOSUCCINATE LYASE"/>
    <property type="match status" value="1"/>
</dbReference>
<dbReference type="Pfam" id="PF00206">
    <property type="entry name" value="Lyase_1"/>
    <property type="match status" value="1"/>
</dbReference>
<keyword evidence="1 5" id="KW-0456">Lyase</keyword>
<dbReference type="PROSITE" id="PS00163">
    <property type="entry name" value="FUMARATE_LYASES"/>
    <property type="match status" value="1"/>
</dbReference>
<evidence type="ECO:0000313" key="5">
    <source>
        <dbReference type="EMBL" id="MCM4079785.1"/>
    </source>
</evidence>
<proteinExistence type="inferred from homology"/>
<comment type="similarity">
    <text evidence="2">Belongs to the class-II fumarase/aspartase family.</text>
</comment>
<evidence type="ECO:0000256" key="2">
    <source>
        <dbReference type="ARBA" id="ARBA00034772"/>
    </source>
</evidence>
<protein>
    <submittedName>
        <fullName evidence="5">Lyase family protein</fullName>
    </submittedName>
</protein>
<name>A0ABT0Y1M5_9ACTN</name>
<dbReference type="PRINTS" id="PR00149">
    <property type="entry name" value="FUMRATELYASE"/>
</dbReference>
<evidence type="ECO:0000259" key="4">
    <source>
        <dbReference type="Pfam" id="PF00206"/>
    </source>
</evidence>
<dbReference type="Proteomes" id="UP001523216">
    <property type="component" value="Unassembled WGS sequence"/>
</dbReference>
<comment type="caution">
    <text evidence="5">The sequence shown here is derived from an EMBL/GenBank/DDBJ whole genome shotgun (WGS) entry which is preliminary data.</text>
</comment>
<dbReference type="InterPro" id="IPR022761">
    <property type="entry name" value="Fumarate_lyase_N"/>
</dbReference>
<evidence type="ECO:0000256" key="3">
    <source>
        <dbReference type="SAM" id="MobiDB-lite"/>
    </source>
</evidence>
<dbReference type="RefSeq" id="WP_251799629.1">
    <property type="nucleotide sequence ID" value="NZ_JAMQOL010000024.1"/>
</dbReference>
<sequence>MSDLLWPGDARSGEICTDASVLAAMLRVESAWLDSSPLSAAPPALDAPASGSSGSASPGSGPFGSGLLELAGPDDLADLAAAAEEGGNPVIPLLALLRSRLGDDPRAASLHRGLTSQDVLDTALVLCLRDAAARIRDDLAAQIVSLAALADRHRHTDMAGRTLTQHAVPITFGLKAAGWLQGVLDARDLLAAAADLPVQIGGAAGSLAAVVAIEGSPDRAVARVAATAARLGLPPHQPWHTSRASFTRFGDALVTCTDAWGRIANDVLTLARPEIGELSLAQGGGSSAMPNKRNPTLAVLVRRAALAGPSLAATLHTAAATMVDERADGAWHVEWATLRTLARRAVTAGSQTTDMLAGLRVDEQRMAATLAAARPGIDAEQRKYGMAGGAQPDADATGLWTTGPAGLDSRVESVSSSPGRAGGGDGPVGVRDGSSTRAASGDPLVSPGGSARGGSGRRPYRGATDEIIDAALKRAGEK</sequence>
<gene>
    <name evidence="5" type="ORF">LXN57_19605</name>
</gene>
<evidence type="ECO:0000256" key="1">
    <source>
        <dbReference type="ARBA" id="ARBA00023239"/>
    </source>
</evidence>
<evidence type="ECO:0000313" key="6">
    <source>
        <dbReference type="Proteomes" id="UP001523216"/>
    </source>
</evidence>
<accession>A0ABT0Y1M5</accession>
<dbReference type="EMBL" id="JAMQOL010000024">
    <property type="protein sequence ID" value="MCM4079785.1"/>
    <property type="molecule type" value="Genomic_DNA"/>
</dbReference>
<dbReference type="PRINTS" id="PR00145">
    <property type="entry name" value="ARGSUCLYASE"/>
</dbReference>
<dbReference type="InterPro" id="IPR020557">
    <property type="entry name" value="Fumarate_lyase_CS"/>
</dbReference>